<accession>A0AA41Q2K6</accession>
<name>A0AA41Q2K6_9ACTN</name>
<dbReference type="Pfam" id="PF04168">
    <property type="entry name" value="Alpha-E"/>
    <property type="match status" value="1"/>
</dbReference>
<evidence type="ECO:0000256" key="1">
    <source>
        <dbReference type="SAM" id="MobiDB-lite"/>
    </source>
</evidence>
<feature type="domain" description="DUF403" evidence="2">
    <location>
        <begin position="46"/>
        <end position="352"/>
    </location>
</feature>
<gene>
    <name evidence="3" type="ORF">LZ495_17185</name>
</gene>
<protein>
    <submittedName>
        <fullName evidence="3">Alpha-E domain-containing protein</fullName>
    </submittedName>
</protein>
<dbReference type="PANTHER" id="PTHR34595:SF7">
    <property type="entry name" value="SLL1039 PROTEIN"/>
    <property type="match status" value="1"/>
</dbReference>
<proteinExistence type="predicted"/>
<dbReference type="PANTHER" id="PTHR34595">
    <property type="entry name" value="BLR5612 PROTEIN"/>
    <property type="match status" value="1"/>
</dbReference>
<evidence type="ECO:0000259" key="2">
    <source>
        <dbReference type="Pfam" id="PF04168"/>
    </source>
</evidence>
<keyword evidence="4" id="KW-1185">Reference proteome</keyword>
<organism evidence="3 4">
    <name type="scientific">Yinghuangia soli</name>
    <dbReference type="NCBI Taxonomy" id="2908204"/>
    <lineage>
        <taxon>Bacteria</taxon>
        <taxon>Bacillati</taxon>
        <taxon>Actinomycetota</taxon>
        <taxon>Actinomycetes</taxon>
        <taxon>Kitasatosporales</taxon>
        <taxon>Streptomycetaceae</taxon>
        <taxon>Yinghuangia</taxon>
    </lineage>
</organism>
<feature type="region of interest" description="Disordered" evidence="1">
    <location>
        <begin position="1"/>
        <end position="44"/>
    </location>
</feature>
<dbReference type="EMBL" id="JAKFHA010000009">
    <property type="protein sequence ID" value="MCF2528942.1"/>
    <property type="molecule type" value="Genomic_DNA"/>
</dbReference>
<dbReference type="InterPro" id="IPR051680">
    <property type="entry name" value="ATP-dep_Glu-Cys_Ligase-2"/>
</dbReference>
<sequence>MRDDAWDGYGYGHGGRPSDIPLPARPEPGAGSEPPGARRPDAPPSLLSRVAESLFWMGRYVERADDTARLLDAFVHRMVEDPWTDEPAACRSLLGVLGLSDAPPGPTAPFGPPLDTQATIRRIAFDEDSPSSITGALLLARENARGVREVVSSEIWECLNVTRHGLAASRRSAEQLGPAAFLTHVRERAALFSGLADATLSRDEGWRFLVLGRSLERADMTARLLSVFLTGDGPMPDRTTLLRAAGAEESFLRTYGGAAGTDRAVEFLLLDRLFPRSVLHALSTAEECLLALGPAAAERTGVADEARRPVGRLRTRLEYADVSAFARELPTLLGDLGAACAQATDAVARRFFPDAPLARWEGR</sequence>
<dbReference type="RefSeq" id="WP_235053112.1">
    <property type="nucleotide sequence ID" value="NZ_JAKFHA010000009.1"/>
</dbReference>
<comment type="caution">
    <text evidence="3">The sequence shown here is derived from an EMBL/GenBank/DDBJ whole genome shotgun (WGS) entry which is preliminary data.</text>
</comment>
<reference evidence="3" key="1">
    <citation type="submission" date="2022-01" db="EMBL/GenBank/DDBJ databases">
        <title>Genome-Based Taxonomic Classification of the Phylum Actinobacteria.</title>
        <authorList>
            <person name="Gao Y."/>
        </authorList>
    </citation>
    <scope>NUCLEOTIDE SEQUENCE</scope>
    <source>
        <strain evidence="3">KLBMP 8922</strain>
    </source>
</reference>
<evidence type="ECO:0000313" key="3">
    <source>
        <dbReference type="EMBL" id="MCF2528942.1"/>
    </source>
</evidence>
<dbReference type="AlphaFoldDB" id="A0AA41Q2K6"/>
<dbReference type="InterPro" id="IPR007296">
    <property type="entry name" value="DUF403"/>
</dbReference>
<dbReference type="Proteomes" id="UP001165378">
    <property type="component" value="Unassembled WGS sequence"/>
</dbReference>
<evidence type="ECO:0000313" key="4">
    <source>
        <dbReference type="Proteomes" id="UP001165378"/>
    </source>
</evidence>